<dbReference type="Proteomes" id="UP000235114">
    <property type="component" value="Unassembled WGS sequence"/>
</dbReference>
<gene>
    <name evidence="1" type="ORF">CU635_10415</name>
    <name evidence="2" type="ORF">CVD25_10780</name>
</gene>
<proteinExistence type="predicted"/>
<sequence>MDEKFLNQFEALLDKYTELLIGESNEDLKEKVKVWALYSYIAKSMPPLAKHWNEMYPEAKEEVKTIISEIKSLNEAHRQHGGRAEK</sequence>
<reference evidence="2 4" key="2">
    <citation type="submission" date="2017-12" db="EMBL/GenBank/DDBJ databases">
        <title>Comparative Functional Genomics of Dry Heat Resistant strains isolated from the Viking Spacecraft.</title>
        <authorList>
            <person name="Seuylemezian A."/>
            <person name="Cooper K."/>
            <person name="Vaishampayan P."/>
        </authorList>
    </citation>
    <scope>NUCLEOTIDE SEQUENCE [LARGE SCALE GENOMIC DNA]</scope>
    <source>
        <strain evidence="2 4">ATCC 29669</strain>
    </source>
</reference>
<evidence type="ECO:0000313" key="4">
    <source>
        <dbReference type="Proteomes" id="UP000235114"/>
    </source>
</evidence>
<evidence type="ECO:0000313" key="2">
    <source>
        <dbReference type="EMBL" id="PLR97109.1"/>
    </source>
</evidence>
<dbReference type="AlphaFoldDB" id="A0A2N5GLZ9"/>
<dbReference type="Pfam" id="PF10835">
    <property type="entry name" value="DUF2573"/>
    <property type="match status" value="1"/>
</dbReference>
<accession>A0A2N5GLZ9</accession>
<reference evidence="1 3" key="1">
    <citation type="submission" date="2017-11" db="EMBL/GenBank/DDBJ databases">
        <title>Comparitive Functional Genomics of Dry Heat Resistant strains isolated from the Viking Spacecraft.</title>
        <authorList>
            <person name="Seuylemezian A."/>
            <person name="Cooper K."/>
            <person name="Vaishampayan P."/>
        </authorList>
    </citation>
    <scope>NUCLEOTIDE SEQUENCE [LARGE SCALE GENOMIC DNA]</scope>
    <source>
        <strain evidence="1 3">M4.6</strain>
    </source>
</reference>
<protein>
    <submittedName>
        <fullName evidence="1">DUF2573 domain-containing protein</fullName>
    </submittedName>
</protein>
<keyword evidence="4" id="KW-1185">Reference proteome</keyword>
<evidence type="ECO:0000313" key="3">
    <source>
        <dbReference type="Proteomes" id="UP000234951"/>
    </source>
</evidence>
<organism evidence="1 3">
    <name type="scientific">Bacillus canaveralius</name>
    <dbReference type="NCBI Taxonomy" id="1403243"/>
    <lineage>
        <taxon>Bacteria</taxon>
        <taxon>Bacillati</taxon>
        <taxon>Bacillota</taxon>
        <taxon>Bacilli</taxon>
        <taxon>Bacillales</taxon>
        <taxon>Bacillaceae</taxon>
        <taxon>Bacillus</taxon>
    </lineage>
</organism>
<dbReference type="RefSeq" id="WP_101577302.1">
    <property type="nucleotide sequence ID" value="NZ_PGVA01000024.1"/>
</dbReference>
<evidence type="ECO:0000313" key="1">
    <source>
        <dbReference type="EMBL" id="PLR82886.1"/>
    </source>
</evidence>
<dbReference type="EMBL" id="PGVA01000024">
    <property type="protein sequence ID" value="PLR82886.1"/>
    <property type="molecule type" value="Genomic_DNA"/>
</dbReference>
<dbReference type="OrthoDB" id="2619783at2"/>
<dbReference type="EMBL" id="PGVD01000028">
    <property type="protein sequence ID" value="PLR97109.1"/>
    <property type="molecule type" value="Genomic_DNA"/>
</dbReference>
<dbReference type="Proteomes" id="UP000234951">
    <property type="component" value="Unassembled WGS sequence"/>
</dbReference>
<name>A0A2N5GLZ9_9BACI</name>
<dbReference type="InterPro" id="IPR020393">
    <property type="entry name" value="Uncharacterised_YusU"/>
</dbReference>
<comment type="caution">
    <text evidence="1">The sequence shown here is derived from an EMBL/GenBank/DDBJ whole genome shotgun (WGS) entry which is preliminary data.</text>
</comment>